<dbReference type="AlphaFoldDB" id="A0A0R1Y3D8"/>
<evidence type="ECO:0000313" key="3">
    <source>
        <dbReference type="Proteomes" id="UP000051236"/>
    </source>
</evidence>
<gene>
    <name evidence="2" type="ORF">FC83_GL002605</name>
</gene>
<evidence type="ECO:0008006" key="4">
    <source>
        <dbReference type="Google" id="ProtNLM"/>
    </source>
</evidence>
<name>A0A0R1Y3D8_9LACO</name>
<keyword evidence="3" id="KW-1185">Reference proteome</keyword>
<organism evidence="2 3">
    <name type="scientific">Agrilactobacillus composti DSM 18527 = JCM 14202</name>
    <dbReference type="NCBI Taxonomy" id="1423734"/>
    <lineage>
        <taxon>Bacteria</taxon>
        <taxon>Bacillati</taxon>
        <taxon>Bacillota</taxon>
        <taxon>Bacilli</taxon>
        <taxon>Lactobacillales</taxon>
        <taxon>Lactobacillaceae</taxon>
        <taxon>Agrilactobacillus</taxon>
    </lineage>
</organism>
<keyword evidence="1" id="KW-0472">Membrane</keyword>
<dbReference type="Proteomes" id="UP000051236">
    <property type="component" value="Unassembled WGS sequence"/>
</dbReference>
<feature type="transmembrane region" description="Helical" evidence="1">
    <location>
        <begin position="49"/>
        <end position="66"/>
    </location>
</feature>
<dbReference type="STRING" id="1423734.FC83_GL002605"/>
<comment type="caution">
    <text evidence="2">The sequence shown here is derived from an EMBL/GenBank/DDBJ whole genome shotgun (WGS) entry which is preliminary data.</text>
</comment>
<keyword evidence="1" id="KW-1133">Transmembrane helix</keyword>
<dbReference type="EMBL" id="AZGA01000002">
    <property type="protein sequence ID" value="KRM36730.1"/>
    <property type="molecule type" value="Genomic_DNA"/>
</dbReference>
<evidence type="ECO:0000313" key="2">
    <source>
        <dbReference type="EMBL" id="KRM36730.1"/>
    </source>
</evidence>
<dbReference type="PATRIC" id="fig|1423734.3.peg.2641"/>
<evidence type="ECO:0000256" key="1">
    <source>
        <dbReference type="SAM" id="Phobius"/>
    </source>
</evidence>
<reference evidence="2 3" key="1">
    <citation type="journal article" date="2015" name="Genome Announc.">
        <title>Expanding the biotechnology potential of lactobacilli through comparative genomics of 213 strains and associated genera.</title>
        <authorList>
            <person name="Sun Z."/>
            <person name="Harris H.M."/>
            <person name="McCann A."/>
            <person name="Guo C."/>
            <person name="Argimon S."/>
            <person name="Zhang W."/>
            <person name="Yang X."/>
            <person name="Jeffery I.B."/>
            <person name="Cooney J.C."/>
            <person name="Kagawa T.F."/>
            <person name="Liu W."/>
            <person name="Song Y."/>
            <person name="Salvetti E."/>
            <person name="Wrobel A."/>
            <person name="Rasinkangas P."/>
            <person name="Parkhill J."/>
            <person name="Rea M.C."/>
            <person name="O'Sullivan O."/>
            <person name="Ritari J."/>
            <person name="Douillard F.P."/>
            <person name="Paul Ross R."/>
            <person name="Yang R."/>
            <person name="Briner A.E."/>
            <person name="Felis G.E."/>
            <person name="de Vos W.M."/>
            <person name="Barrangou R."/>
            <person name="Klaenhammer T.R."/>
            <person name="Caufield P.W."/>
            <person name="Cui Y."/>
            <person name="Zhang H."/>
            <person name="O'Toole P.W."/>
        </authorList>
    </citation>
    <scope>NUCLEOTIDE SEQUENCE [LARGE SCALE GENOMIC DNA]</scope>
    <source>
        <strain evidence="2 3">DSM 18527</strain>
    </source>
</reference>
<proteinExistence type="predicted"/>
<sequence length="104" mass="12114">MNIYNSLVYVFKHTFEFADGPAESRRSVYWWFVLAVSILFKICYRISPVLGGALGLIVFLPNVSAIMRRLKYLNIEPYLAWLTYVPIINLIVLVWMIRTKPEVA</sequence>
<feature type="transmembrane region" description="Helical" evidence="1">
    <location>
        <begin position="78"/>
        <end position="97"/>
    </location>
</feature>
<keyword evidence="1" id="KW-0812">Transmembrane</keyword>
<protein>
    <recommendedName>
        <fullName evidence="4">DUF805 domain-containing protein</fullName>
    </recommendedName>
</protein>
<accession>A0A0R1Y3D8</accession>